<dbReference type="AlphaFoldDB" id="F1YFK6"/>
<dbReference type="PANTHER" id="PTHR42894:SF1">
    <property type="entry name" value="N-(5'-PHOSPHORIBOSYL)ANTHRANILATE ISOMERASE"/>
    <property type="match status" value="1"/>
</dbReference>
<reference evidence="11 12" key="1">
    <citation type="journal article" date="2011" name="J. Bacteriol.">
        <title>Draft Genome Sequence of Gordonia neofelifaecis NRRL B-59395, a Cholesterol-Degrading Actinomycete.</title>
        <authorList>
            <person name="Ge F."/>
            <person name="Li W."/>
            <person name="Chen G."/>
            <person name="Liu Y."/>
            <person name="Zhang G."/>
            <person name="Yong B."/>
            <person name="Wang Q."/>
            <person name="Wang N."/>
            <person name="Huang Z."/>
            <person name="Li W."/>
            <person name="Wang J."/>
            <person name="Wu C."/>
            <person name="Xie Q."/>
            <person name="Liu G."/>
        </authorList>
    </citation>
    <scope>NUCLEOTIDE SEQUENCE [LARGE SCALE GENOMIC DNA]</scope>
    <source>
        <strain evidence="11 12">NRRL B-59395</strain>
    </source>
</reference>
<dbReference type="UniPathway" id="UPA00035">
    <property type="reaction ID" value="UER00042"/>
</dbReference>
<evidence type="ECO:0000256" key="9">
    <source>
        <dbReference type="HAMAP-Rule" id="MF_00135"/>
    </source>
</evidence>
<accession>F1YFK6</accession>
<evidence type="ECO:0000256" key="1">
    <source>
        <dbReference type="ARBA" id="ARBA00001164"/>
    </source>
</evidence>
<evidence type="ECO:0000313" key="11">
    <source>
        <dbReference type="EMBL" id="EGD56390.1"/>
    </source>
</evidence>
<dbReference type="EC" id="5.3.1.24" evidence="3 9"/>
<dbReference type="SUPFAM" id="SSF51366">
    <property type="entry name" value="Ribulose-phoshate binding barrel"/>
    <property type="match status" value="1"/>
</dbReference>
<protein>
    <recommendedName>
        <fullName evidence="4 9">N-(5'-phosphoribosyl)anthranilate isomerase</fullName>
        <shortName evidence="9">PRAI</shortName>
        <ecNumber evidence="3 9">5.3.1.24</ecNumber>
    </recommendedName>
</protein>
<keyword evidence="5 9" id="KW-0028">Amino-acid biosynthesis</keyword>
<dbReference type="InterPro" id="IPR013785">
    <property type="entry name" value="Aldolase_TIM"/>
</dbReference>
<dbReference type="Proteomes" id="UP000035065">
    <property type="component" value="Unassembled WGS sequence"/>
</dbReference>
<keyword evidence="12" id="KW-1185">Reference proteome</keyword>
<keyword evidence="7 9" id="KW-0057">Aromatic amino acid biosynthesis</keyword>
<keyword evidence="6 9" id="KW-0822">Tryptophan biosynthesis</keyword>
<dbReference type="InterPro" id="IPR044643">
    <property type="entry name" value="TrpF_fam"/>
</dbReference>
<evidence type="ECO:0000256" key="4">
    <source>
        <dbReference type="ARBA" id="ARBA00022272"/>
    </source>
</evidence>
<dbReference type="STRING" id="644548.SCNU_02517"/>
<evidence type="ECO:0000256" key="8">
    <source>
        <dbReference type="ARBA" id="ARBA00023235"/>
    </source>
</evidence>
<dbReference type="InterPro" id="IPR011060">
    <property type="entry name" value="RibuloseP-bd_barrel"/>
</dbReference>
<evidence type="ECO:0000313" key="12">
    <source>
        <dbReference type="Proteomes" id="UP000035065"/>
    </source>
</evidence>
<name>F1YFK6_9ACTN</name>
<dbReference type="InterPro" id="IPR001240">
    <property type="entry name" value="PRAI_dom"/>
</dbReference>
<dbReference type="OrthoDB" id="3243379at2"/>
<dbReference type="PANTHER" id="PTHR42894">
    <property type="entry name" value="N-(5'-PHOSPHORIBOSYL)ANTHRANILATE ISOMERASE"/>
    <property type="match status" value="1"/>
</dbReference>
<dbReference type="Gene3D" id="3.20.20.70">
    <property type="entry name" value="Aldolase class I"/>
    <property type="match status" value="1"/>
</dbReference>
<dbReference type="Pfam" id="PF00697">
    <property type="entry name" value="PRAI"/>
    <property type="match status" value="1"/>
</dbReference>
<comment type="pathway">
    <text evidence="2 9">Amino-acid biosynthesis; L-tryptophan biosynthesis; L-tryptophan from chorismate: step 3/5.</text>
</comment>
<dbReference type="GO" id="GO:0004640">
    <property type="term" value="F:phosphoribosylanthranilate isomerase activity"/>
    <property type="evidence" value="ECO:0007669"/>
    <property type="project" value="UniProtKB-UniRule"/>
</dbReference>
<dbReference type="HAMAP" id="MF_00135">
    <property type="entry name" value="PRAI"/>
    <property type="match status" value="1"/>
</dbReference>
<evidence type="ECO:0000256" key="7">
    <source>
        <dbReference type="ARBA" id="ARBA00023141"/>
    </source>
</evidence>
<dbReference type="GO" id="GO:0000162">
    <property type="term" value="P:L-tryptophan biosynthetic process"/>
    <property type="evidence" value="ECO:0007669"/>
    <property type="project" value="UniProtKB-UniRule"/>
</dbReference>
<comment type="similarity">
    <text evidence="9">Belongs to the TrpF family.</text>
</comment>
<organism evidence="11 12">
    <name type="scientific">Gordonia neofelifaecis NRRL B-59395</name>
    <dbReference type="NCBI Taxonomy" id="644548"/>
    <lineage>
        <taxon>Bacteria</taxon>
        <taxon>Bacillati</taxon>
        <taxon>Actinomycetota</taxon>
        <taxon>Actinomycetes</taxon>
        <taxon>Mycobacteriales</taxon>
        <taxon>Gordoniaceae</taxon>
        <taxon>Gordonia</taxon>
    </lineage>
</organism>
<comment type="catalytic activity">
    <reaction evidence="1 9">
        <text>N-(5-phospho-beta-D-ribosyl)anthranilate = 1-(2-carboxyphenylamino)-1-deoxy-D-ribulose 5-phosphate</text>
        <dbReference type="Rhea" id="RHEA:21540"/>
        <dbReference type="ChEBI" id="CHEBI:18277"/>
        <dbReference type="ChEBI" id="CHEBI:58613"/>
        <dbReference type="EC" id="5.3.1.24"/>
    </reaction>
</comment>
<dbReference type="eggNOG" id="COG0135">
    <property type="taxonomic scope" value="Bacteria"/>
</dbReference>
<evidence type="ECO:0000256" key="6">
    <source>
        <dbReference type="ARBA" id="ARBA00022822"/>
    </source>
</evidence>
<gene>
    <name evidence="9" type="primary">trpF</name>
    <name evidence="11" type="ORF">SCNU_02517</name>
</gene>
<dbReference type="EMBL" id="AEUD01000002">
    <property type="protein sequence ID" value="EGD56390.1"/>
    <property type="molecule type" value="Genomic_DNA"/>
</dbReference>
<proteinExistence type="inferred from homology"/>
<keyword evidence="8 9" id="KW-0413">Isomerase</keyword>
<sequence length="209" mass="21136">MYVKVCGLKTVDAVHAAVDAGADAIGVVMNETSPRAVPAAVAKTVVDAAHAAGGDRLDIVLVVNDMPAADAAGLASDLGFTALQLHGRRYSAEDFAAAADVFGTLWRATSLAHDPALEVGAYGERRLLLDAPKPGSGERWDLSVLAELGLTGEWLLAGGLDPANVADAIAQAKPWGVDVSSGVESAPGVKDLDAIARFVTAAKGASPGG</sequence>
<evidence type="ECO:0000259" key="10">
    <source>
        <dbReference type="Pfam" id="PF00697"/>
    </source>
</evidence>
<evidence type="ECO:0000256" key="3">
    <source>
        <dbReference type="ARBA" id="ARBA00012572"/>
    </source>
</evidence>
<feature type="domain" description="N-(5'phosphoribosyl) anthranilate isomerase (PRAI)" evidence="10">
    <location>
        <begin position="3"/>
        <end position="200"/>
    </location>
</feature>
<evidence type="ECO:0000256" key="2">
    <source>
        <dbReference type="ARBA" id="ARBA00004664"/>
    </source>
</evidence>
<evidence type="ECO:0000256" key="5">
    <source>
        <dbReference type="ARBA" id="ARBA00022605"/>
    </source>
</evidence>
<comment type="caution">
    <text evidence="11">The sequence shown here is derived from an EMBL/GenBank/DDBJ whole genome shotgun (WGS) entry which is preliminary data.</text>
</comment>
<dbReference type="CDD" id="cd00405">
    <property type="entry name" value="PRAI"/>
    <property type="match status" value="1"/>
</dbReference>
<dbReference type="RefSeq" id="WP_009677774.1">
    <property type="nucleotide sequence ID" value="NZ_AEUD01000002.1"/>
</dbReference>